<evidence type="ECO:0000313" key="15">
    <source>
        <dbReference type="EMBL" id="VFU39424.1"/>
    </source>
</evidence>
<evidence type="ECO:0000256" key="2">
    <source>
        <dbReference type="ARBA" id="ARBA00022553"/>
    </source>
</evidence>
<evidence type="ECO:0000256" key="4">
    <source>
        <dbReference type="ARBA" id="ARBA00022692"/>
    </source>
</evidence>
<dbReference type="FunFam" id="3.30.200.20:FF:000428">
    <property type="entry name" value="Inactive LRR receptor-like serine/threonine-protein kinase BIR2"/>
    <property type="match status" value="1"/>
</dbReference>
<dbReference type="EMBL" id="CAADRP010001530">
    <property type="protein sequence ID" value="VFU39424.1"/>
    <property type="molecule type" value="Genomic_DNA"/>
</dbReference>
<dbReference type="Pfam" id="PF07714">
    <property type="entry name" value="PK_Tyr_Ser-Thr"/>
    <property type="match status" value="1"/>
</dbReference>
<dbReference type="InterPro" id="IPR013210">
    <property type="entry name" value="LRR_N_plant-typ"/>
</dbReference>
<dbReference type="GO" id="GO:0016020">
    <property type="term" value="C:membrane"/>
    <property type="evidence" value="ECO:0007669"/>
    <property type="project" value="UniProtKB-SubCell"/>
</dbReference>
<feature type="domain" description="Protein kinase" evidence="14">
    <location>
        <begin position="299"/>
        <end position="593"/>
    </location>
</feature>
<dbReference type="InterPro" id="IPR001245">
    <property type="entry name" value="Ser-Thr/Tyr_kinase_cat_dom"/>
</dbReference>
<evidence type="ECO:0000256" key="5">
    <source>
        <dbReference type="ARBA" id="ARBA00022729"/>
    </source>
</evidence>
<evidence type="ECO:0000256" key="12">
    <source>
        <dbReference type="SAM" id="Phobius"/>
    </source>
</evidence>
<accession>A0A6N2LH14</accession>
<keyword evidence="4 12" id="KW-0812">Transmembrane</keyword>
<dbReference type="Gene3D" id="3.80.10.10">
    <property type="entry name" value="Ribonuclease Inhibitor"/>
    <property type="match status" value="1"/>
</dbReference>
<dbReference type="InterPro" id="IPR032675">
    <property type="entry name" value="LRR_dom_sf"/>
</dbReference>
<dbReference type="PANTHER" id="PTHR48056:SF81">
    <property type="entry name" value="RECEPTOR PROTEIN-TYROSINE KINASE CEPR1"/>
    <property type="match status" value="1"/>
</dbReference>
<evidence type="ECO:0000259" key="14">
    <source>
        <dbReference type="PROSITE" id="PS50011"/>
    </source>
</evidence>
<dbReference type="InterPro" id="IPR050647">
    <property type="entry name" value="Plant_LRR-RLKs"/>
</dbReference>
<dbReference type="InterPro" id="IPR011009">
    <property type="entry name" value="Kinase-like_dom_sf"/>
</dbReference>
<sequence>MAKKNTLISFSLLLSLFAFSFAIEDDVTCLEGVKTSFTDPLGRLTSWAFNNSSVGYICKLNGVSCWNEKENRIISLQLPLYQLSGKLPESLKYCHSLTTLDLSNNDLSGPIPPEICNWLPYVVTLDLSGNKFSGPIPPEIVNCKFLNSLILSGNKLTGSIPYGFGRLDRLKRLSVAYNDLTGSIPEELGGFPKDAFDGNDGLCGKPLGKCGGLSSKSLGIIIVAGVIGAGGSLILGFVIWWWLFVRGKRGGGVGGSGGKRDDSSWIGLLRSHKLVQVTLFQKPIVKIKLADILAATNSFDSENVVISTRTGHSYQADLPDGSSLAIKRLNTCKLGEKQFRGEMNRLGQLRHPNLVPLLGFCVVEVEKLLVYKHMPNGTLYSQLHGSGFGISQTSVLDWPMRVRVGVGAARGFAWLHHGCHPPYIHQYISSNVILLDDDFDARITDFGLARLISSPDSNDSYFVHGDLGEFGYVAPEYSSTMVASLKGDVYGFGVVLLELVSGQKPSGVSNAEEGFKGNLVDWVNQLVSTGRSTDAIDKALAGKGHDDEIMQFLKVAWSCVVSRPKDRPTMYQIYESLKGMAEKHGLSDQHDEFPLIFGKQDPGIGNKKTARKSFEAEVPTKKTHIKSFDFLQIKPRSDNPNIIIEAQQSPGEMANSYVQTALSNADPKTRGIRKLYS</sequence>
<keyword evidence="6" id="KW-0677">Repeat</keyword>
<dbReference type="SUPFAM" id="SSF56112">
    <property type="entry name" value="Protein kinase-like (PK-like)"/>
    <property type="match status" value="1"/>
</dbReference>
<dbReference type="Pfam" id="PF00560">
    <property type="entry name" value="LRR_1"/>
    <property type="match status" value="4"/>
</dbReference>
<evidence type="ECO:0000256" key="10">
    <source>
        <dbReference type="ARBA" id="ARBA00023136"/>
    </source>
</evidence>
<keyword evidence="11" id="KW-0325">Glycoprotein</keyword>
<evidence type="ECO:0000256" key="13">
    <source>
        <dbReference type="SAM" id="SignalP"/>
    </source>
</evidence>
<comment type="subcellular location">
    <subcellularLocation>
        <location evidence="1">Membrane</location>
        <topology evidence="1">Single-pass membrane protein</topology>
    </subcellularLocation>
</comment>
<dbReference type="SUPFAM" id="SSF52058">
    <property type="entry name" value="L domain-like"/>
    <property type="match status" value="1"/>
</dbReference>
<keyword evidence="7" id="KW-0547">Nucleotide-binding</keyword>
<feature type="transmembrane region" description="Helical" evidence="12">
    <location>
        <begin position="218"/>
        <end position="243"/>
    </location>
</feature>
<keyword evidence="3" id="KW-0433">Leucine-rich repeat</keyword>
<dbReference type="FunFam" id="3.80.10.10:FF:000415">
    <property type="entry name" value="Inactive LRR receptor-like serine/threonine-protein kinase BIR2"/>
    <property type="match status" value="1"/>
</dbReference>
<dbReference type="FunFam" id="1.10.510.10:FF:000609">
    <property type="entry name" value="Inactive LRR receptor-like serine/threonine-protein kinase BIR2"/>
    <property type="match status" value="1"/>
</dbReference>
<evidence type="ECO:0000256" key="9">
    <source>
        <dbReference type="ARBA" id="ARBA00022989"/>
    </source>
</evidence>
<dbReference type="GO" id="GO:0005524">
    <property type="term" value="F:ATP binding"/>
    <property type="evidence" value="ECO:0007669"/>
    <property type="project" value="UniProtKB-KW"/>
</dbReference>
<dbReference type="InterPro" id="IPR001611">
    <property type="entry name" value="Leu-rich_rpt"/>
</dbReference>
<dbReference type="Gene3D" id="3.30.200.20">
    <property type="entry name" value="Phosphorylase Kinase, domain 1"/>
    <property type="match status" value="1"/>
</dbReference>
<keyword evidence="10 12" id="KW-0472">Membrane</keyword>
<keyword evidence="9 12" id="KW-1133">Transmembrane helix</keyword>
<dbReference type="CDD" id="cd14066">
    <property type="entry name" value="STKc_IRAK"/>
    <property type="match status" value="1"/>
</dbReference>
<dbReference type="InterPro" id="IPR000719">
    <property type="entry name" value="Prot_kinase_dom"/>
</dbReference>
<evidence type="ECO:0000256" key="1">
    <source>
        <dbReference type="ARBA" id="ARBA00004167"/>
    </source>
</evidence>
<evidence type="ECO:0000256" key="11">
    <source>
        <dbReference type="ARBA" id="ARBA00023180"/>
    </source>
</evidence>
<organism evidence="15">
    <name type="scientific">Salix viminalis</name>
    <name type="common">Common osier</name>
    <name type="synonym">Basket willow</name>
    <dbReference type="NCBI Taxonomy" id="40686"/>
    <lineage>
        <taxon>Eukaryota</taxon>
        <taxon>Viridiplantae</taxon>
        <taxon>Streptophyta</taxon>
        <taxon>Embryophyta</taxon>
        <taxon>Tracheophyta</taxon>
        <taxon>Spermatophyta</taxon>
        <taxon>Magnoliopsida</taxon>
        <taxon>eudicotyledons</taxon>
        <taxon>Gunneridae</taxon>
        <taxon>Pentapetalae</taxon>
        <taxon>rosids</taxon>
        <taxon>fabids</taxon>
        <taxon>Malpighiales</taxon>
        <taxon>Salicaceae</taxon>
        <taxon>Saliceae</taxon>
        <taxon>Salix</taxon>
    </lineage>
</organism>
<dbReference type="GO" id="GO:0004672">
    <property type="term" value="F:protein kinase activity"/>
    <property type="evidence" value="ECO:0007669"/>
    <property type="project" value="InterPro"/>
</dbReference>
<protein>
    <recommendedName>
        <fullName evidence="14">Protein kinase domain-containing protein</fullName>
    </recommendedName>
</protein>
<keyword evidence="2" id="KW-0597">Phosphoprotein</keyword>
<evidence type="ECO:0000256" key="7">
    <source>
        <dbReference type="ARBA" id="ARBA00022741"/>
    </source>
</evidence>
<proteinExistence type="predicted"/>
<dbReference type="Pfam" id="PF08263">
    <property type="entry name" value="LRRNT_2"/>
    <property type="match status" value="1"/>
</dbReference>
<reference evidence="15" key="1">
    <citation type="submission" date="2019-03" db="EMBL/GenBank/DDBJ databases">
        <authorList>
            <person name="Mank J."/>
            <person name="Almeida P."/>
        </authorList>
    </citation>
    <scope>NUCLEOTIDE SEQUENCE</scope>
    <source>
        <strain evidence="15">78183</strain>
    </source>
</reference>
<feature type="signal peptide" evidence="13">
    <location>
        <begin position="1"/>
        <end position="22"/>
    </location>
</feature>
<name>A0A6N2LH14_SALVM</name>
<feature type="chain" id="PRO_5026924358" description="Protein kinase domain-containing protein" evidence="13">
    <location>
        <begin position="23"/>
        <end position="677"/>
    </location>
</feature>
<dbReference type="AlphaFoldDB" id="A0A6N2LH14"/>
<dbReference type="PANTHER" id="PTHR48056">
    <property type="entry name" value="LRR RECEPTOR-LIKE SERINE/THREONINE-PROTEIN KINASE-RELATED"/>
    <property type="match status" value="1"/>
</dbReference>
<gene>
    <name evidence="15" type="ORF">SVIM_LOCUS218904</name>
</gene>
<dbReference type="Gene3D" id="1.10.510.10">
    <property type="entry name" value="Transferase(Phosphotransferase) domain 1"/>
    <property type="match status" value="1"/>
</dbReference>
<keyword evidence="5 13" id="KW-0732">Signal</keyword>
<evidence type="ECO:0000256" key="8">
    <source>
        <dbReference type="ARBA" id="ARBA00022840"/>
    </source>
</evidence>
<evidence type="ECO:0000256" key="6">
    <source>
        <dbReference type="ARBA" id="ARBA00022737"/>
    </source>
</evidence>
<dbReference type="PROSITE" id="PS50011">
    <property type="entry name" value="PROTEIN_KINASE_DOM"/>
    <property type="match status" value="1"/>
</dbReference>
<keyword evidence="8" id="KW-0067">ATP-binding</keyword>
<evidence type="ECO:0000256" key="3">
    <source>
        <dbReference type="ARBA" id="ARBA00022614"/>
    </source>
</evidence>